<dbReference type="RefSeq" id="WP_096207395.1">
    <property type="nucleotide sequence ID" value="NZ_FZMP01000248.1"/>
</dbReference>
<dbReference type="Proteomes" id="UP000218615">
    <property type="component" value="Unassembled WGS sequence"/>
</dbReference>
<organism evidence="1 2">
    <name type="scientific">Candidatus Methanoperedens nitratireducens</name>
    <dbReference type="NCBI Taxonomy" id="1392998"/>
    <lineage>
        <taxon>Archaea</taxon>
        <taxon>Methanobacteriati</taxon>
        <taxon>Methanobacteriota</taxon>
        <taxon>Stenosarchaea group</taxon>
        <taxon>Methanomicrobia</taxon>
        <taxon>Methanosarcinales</taxon>
        <taxon>ANME-2 cluster</taxon>
        <taxon>Candidatus Methanoperedentaceae</taxon>
        <taxon>Candidatus Methanoperedens</taxon>
    </lineage>
</organism>
<evidence type="ECO:0000313" key="1">
    <source>
        <dbReference type="EMBL" id="SNQ62897.1"/>
    </source>
</evidence>
<name>A0A284VUN9_9EURY</name>
<accession>A0A284VUN9</accession>
<proteinExistence type="predicted"/>
<dbReference type="STRING" id="1392998.ANME2D_02011"/>
<dbReference type="OrthoDB" id="142736at2157"/>
<sequence>MVGHEFAFYVTLKPNMVKDLKIRCDYRQEFEFGGILEVDEIKMVEGEILRVAGKFGVIDLGIPMSELKKIVKKEVK</sequence>
<evidence type="ECO:0000313" key="2">
    <source>
        <dbReference type="Proteomes" id="UP000218615"/>
    </source>
</evidence>
<protein>
    <submittedName>
        <fullName evidence="1">Uncharacterized protein</fullName>
    </submittedName>
</protein>
<gene>
    <name evidence="1" type="ORF">MNV_970003</name>
</gene>
<dbReference type="AlphaFoldDB" id="A0A284VUN9"/>
<dbReference type="EMBL" id="FZMP01000248">
    <property type="protein sequence ID" value="SNQ62897.1"/>
    <property type="molecule type" value="Genomic_DNA"/>
</dbReference>
<keyword evidence="2" id="KW-1185">Reference proteome</keyword>
<reference evidence="2" key="1">
    <citation type="submission" date="2017-06" db="EMBL/GenBank/DDBJ databases">
        <authorList>
            <person name="Cremers G."/>
        </authorList>
    </citation>
    <scope>NUCLEOTIDE SEQUENCE [LARGE SCALE GENOMIC DNA]</scope>
</reference>